<keyword evidence="5 7" id="KW-0408">Iron</keyword>
<evidence type="ECO:0000313" key="9">
    <source>
        <dbReference type="Proteomes" id="UP001600888"/>
    </source>
</evidence>
<dbReference type="PROSITE" id="PS00086">
    <property type="entry name" value="CYTOCHROME_P450"/>
    <property type="match status" value="1"/>
</dbReference>
<name>A0ABR4EN62_9PEZI</name>
<keyword evidence="3 7" id="KW-0479">Metal-binding</keyword>
<evidence type="ECO:0000256" key="4">
    <source>
        <dbReference type="ARBA" id="ARBA00023002"/>
    </source>
</evidence>
<dbReference type="EMBL" id="JBAWTH010000040">
    <property type="protein sequence ID" value="KAL2283876.1"/>
    <property type="molecule type" value="Genomic_DNA"/>
</dbReference>
<dbReference type="PANTHER" id="PTHR46206:SF7">
    <property type="entry name" value="P450, PUTATIVE (EUROFUNG)-RELATED"/>
    <property type="match status" value="1"/>
</dbReference>
<dbReference type="Proteomes" id="UP001600888">
    <property type="component" value="Unassembled WGS sequence"/>
</dbReference>
<dbReference type="InterPro" id="IPR002403">
    <property type="entry name" value="Cyt_P450_E_grp-IV"/>
</dbReference>
<evidence type="ECO:0000256" key="2">
    <source>
        <dbReference type="ARBA" id="ARBA00010617"/>
    </source>
</evidence>
<keyword evidence="9" id="KW-1185">Reference proteome</keyword>
<dbReference type="InterPro" id="IPR001128">
    <property type="entry name" value="Cyt_P450"/>
</dbReference>
<dbReference type="SUPFAM" id="SSF48264">
    <property type="entry name" value="Cytochrome P450"/>
    <property type="match status" value="1"/>
</dbReference>
<sequence length="522" mass="58301">MASVSPTPSKVSELLAAQWPYVLSTFLAFAAAWLLQSVFKRDPLSSFPMVGSEIGNADKRRAAFVQGAQNIYLEGYRKFKKGVFRITTSSYHDVVVLDPLFLTELKNLPDDTVSFGEAVSDFMQTKYTGIRADRPIIPHVVKKDLIPALNRLNPTIAEEVDQSYREELPPCKDFTPVNIYGKLLRIVAKVSGRIFIGPELCRSEKYIDTAISYTVEVTSAVNAIAGMNFWQRTLKAAAHPNVKAVREREQAADAFLRPIVEGRKKAKETDPDFQKPDDLLQWLLDDGQDKFGEKGSKELASIQLGLTFAAIHTTSLTATNAFYTLAAMPEIIPELREEIRTVLKEYGTFTTQALQKMKKLDSFLREVMRVHPLGYSSFRRKVLKTFTLSTGQVIPAGCLIEVPIVGINFDEEMIENPEKFDAFRSYRARELEGLEGAEKASAGASNQFVTVSPANLLFGYGRHACPGRFFAANEIKMIVSRAVLDYDMKMSDGSRERYANLSFGGQSVPDPSKELLFRRVGV</sequence>
<dbReference type="Pfam" id="PF00067">
    <property type="entry name" value="p450"/>
    <property type="match status" value="1"/>
</dbReference>
<evidence type="ECO:0000256" key="7">
    <source>
        <dbReference type="RuleBase" id="RU000461"/>
    </source>
</evidence>
<protein>
    <recommendedName>
        <fullName evidence="10">Ent-kaurene oxidase</fullName>
    </recommendedName>
</protein>
<evidence type="ECO:0000256" key="5">
    <source>
        <dbReference type="ARBA" id="ARBA00023004"/>
    </source>
</evidence>
<dbReference type="InterPro" id="IPR036396">
    <property type="entry name" value="Cyt_P450_sf"/>
</dbReference>
<evidence type="ECO:0008006" key="10">
    <source>
        <dbReference type="Google" id="ProtNLM"/>
    </source>
</evidence>
<evidence type="ECO:0000256" key="1">
    <source>
        <dbReference type="ARBA" id="ARBA00001971"/>
    </source>
</evidence>
<keyword evidence="7" id="KW-0349">Heme</keyword>
<evidence type="ECO:0000313" key="8">
    <source>
        <dbReference type="EMBL" id="KAL2283876.1"/>
    </source>
</evidence>
<dbReference type="InterPro" id="IPR017972">
    <property type="entry name" value="Cyt_P450_CS"/>
</dbReference>
<dbReference type="CDD" id="cd11041">
    <property type="entry name" value="CYP503A1-like"/>
    <property type="match status" value="1"/>
</dbReference>
<keyword evidence="4 7" id="KW-0560">Oxidoreductase</keyword>
<evidence type="ECO:0000256" key="6">
    <source>
        <dbReference type="ARBA" id="ARBA00023033"/>
    </source>
</evidence>
<keyword evidence="6 7" id="KW-0503">Monooxygenase</keyword>
<reference evidence="8 9" key="1">
    <citation type="submission" date="2024-03" db="EMBL/GenBank/DDBJ databases">
        <title>A high-quality draft genome sequence of Diaporthe vaccinii, a causative agent of upright dieback and viscid rot disease in cranberry plants.</title>
        <authorList>
            <person name="Sarrasin M."/>
            <person name="Lang B.F."/>
            <person name="Burger G."/>
        </authorList>
    </citation>
    <scope>NUCLEOTIDE SEQUENCE [LARGE SCALE GENOMIC DNA]</scope>
    <source>
        <strain evidence="8 9">IS7</strain>
    </source>
</reference>
<comment type="cofactor">
    <cofactor evidence="1">
        <name>heme</name>
        <dbReference type="ChEBI" id="CHEBI:30413"/>
    </cofactor>
</comment>
<organism evidence="8 9">
    <name type="scientific">Diaporthe vaccinii</name>
    <dbReference type="NCBI Taxonomy" id="105482"/>
    <lineage>
        <taxon>Eukaryota</taxon>
        <taxon>Fungi</taxon>
        <taxon>Dikarya</taxon>
        <taxon>Ascomycota</taxon>
        <taxon>Pezizomycotina</taxon>
        <taxon>Sordariomycetes</taxon>
        <taxon>Sordariomycetidae</taxon>
        <taxon>Diaporthales</taxon>
        <taxon>Diaporthaceae</taxon>
        <taxon>Diaporthe</taxon>
        <taxon>Diaporthe eres species complex</taxon>
    </lineage>
</organism>
<gene>
    <name evidence="8" type="ORF">FJTKL_09634</name>
</gene>
<dbReference type="PANTHER" id="PTHR46206">
    <property type="entry name" value="CYTOCHROME P450"/>
    <property type="match status" value="1"/>
</dbReference>
<proteinExistence type="inferred from homology"/>
<accession>A0ABR4EN62</accession>
<dbReference type="PRINTS" id="PR00385">
    <property type="entry name" value="P450"/>
</dbReference>
<dbReference type="Gene3D" id="1.10.630.10">
    <property type="entry name" value="Cytochrome P450"/>
    <property type="match status" value="1"/>
</dbReference>
<evidence type="ECO:0000256" key="3">
    <source>
        <dbReference type="ARBA" id="ARBA00022723"/>
    </source>
</evidence>
<comment type="similarity">
    <text evidence="2 7">Belongs to the cytochrome P450 family.</text>
</comment>
<comment type="caution">
    <text evidence="8">The sequence shown here is derived from an EMBL/GenBank/DDBJ whole genome shotgun (WGS) entry which is preliminary data.</text>
</comment>
<dbReference type="PRINTS" id="PR00465">
    <property type="entry name" value="EP450IV"/>
</dbReference>